<gene>
    <name evidence="3" type="ORF">ACFPCZ_23790</name>
</gene>
<keyword evidence="2" id="KW-1133">Transmembrane helix</keyword>
<protein>
    <recommendedName>
        <fullName evidence="5">Secreted protein</fullName>
    </recommendedName>
</protein>
<keyword evidence="4" id="KW-1185">Reference proteome</keyword>
<sequence length="197" mass="21759">MDTGLVITIVVVLVLIAAAAVLAVPWQRSRRLRSRFGPEYERAVQEHGDRRAAERELTERERRHAELGLRPLSEGARRRFEADWDSVQERFVDSPEDAVRQAHGLVDRLMTERGYPSGDDDRRIADLSVEHGGTVDRYRRARAASERSAAGEASTEDLRSAMVHFRALFHELLGDGSTASAGSAGSDTADPGDPAAR</sequence>
<keyword evidence="2" id="KW-0472">Membrane</keyword>
<evidence type="ECO:0000313" key="4">
    <source>
        <dbReference type="Proteomes" id="UP001595858"/>
    </source>
</evidence>
<dbReference type="RefSeq" id="WP_344140997.1">
    <property type="nucleotide sequence ID" value="NZ_BAAAQI010000002.1"/>
</dbReference>
<evidence type="ECO:0008006" key="5">
    <source>
        <dbReference type="Google" id="ProtNLM"/>
    </source>
</evidence>
<comment type="caution">
    <text evidence="3">The sequence shown here is derived from an EMBL/GenBank/DDBJ whole genome shotgun (WGS) entry which is preliminary data.</text>
</comment>
<dbReference type="EMBL" id="JBHSIY010000029">
    <property type="protein sequence ID" value="MFC4869662.1"/>
    <property type="molecule type" value="Genomic_DNA"/>
</dbReference>
<dbReference type="Proteomes" id="UP001595858">
    <property type="component" value="Unassembled WGS sequence"/>
</dbReference>
<accession>A0ABV9STI9</accession>
<name>A0ABV9STI9_9ACTN</name>
<keyword evidence="2" id="KW-0812">Transmembrane</keyword>
<reference evidence="4" key="1">
    <citation type="journal article" date="2019" name="Int. J. Syst. Evol. Microbiol.">
        <title>The Global Catalogue of Microorganisms (GCM) 10K type strain sequencing project: providing services to taxonomists for standard genome sequencing and annotation.</title>
        <authorList>
            <consortium name="The Broad Institute Genomics Platform"/>
            <consortium name="The Broad Institute Genome Sequencing Center for Infectious Disease"/>
            <person name="Wu L."/>
            <person name="Ma J."/>
        </authorList>
    </citation>
    <scope>NUCLEOTIDE SEQUENCE [LARGE SCALE GENOMIC DNA]</scope>
    <source>
        <strain evidence="4">CGMCC 4.7304</strain>
    </source>
</reference>
<evidence type="ECO:0000256" key="1">
    <source>
        <dbReference type="SAM" id="MobiDB-lite"/>
    </source>
</evidence>
<evidence type="ECO:0000256" key="2">
    <source>
        <dbReference type="SAM" id="Phobius"/>
    </source>
</evidence>
<proteinExistence type="predicted"/>
<feature type="region of interest" description="Disordered" evidence="1">
    <location>
        <begin position="176"/>
        <end position="197"/>
    </location>
</feature>
<evidence type="ECO:0000313" key="3">
    <source>
        <dbReference type="EMBL" id="MFC4869662.1"/>
    </source>
</evidence>
<organism evidence="3 4">
    <name type="scientific">Streptomonospora arabica</name>
    <dbReference type="NCBI Taxonomy" id="412417"/>
    <lineage>
        <taxon>Bacteria</taxon>
        <taxon>Bacillati</taxon>
        <taxon>Actinomycetota</taxon>
        <taxon>Actinomycetes</taxon>
        <taxon>Streptosporangiales</taxon>
        <taxon>Nocardiopsidaceae</taxon>
        <taxon>Streptomonospora</taxon>
    </lineage>
</organism>
<feature type="transmembrane region" description="Helical" evidence="2">
    <location>
        <begin position="6"/>
        <end position="26"/>
    </location>
</feature>